<dbReference type="EMBL" id="ANAH02000069">
    <property type="protein sequence ID" value="EPX55725.1"/>
    <property type="molecule type" value="Genomic_DNA"/>
</dbReference>
<dbReference type="GO" id="GO:0008270">
    <property type="term" value="F:zinc ion binding"/>
    <property type="evidence" value="ECO:0007669"/>
    <property type="project" value="UniProtKB-UniRule"/>
</dbReference>
<sequence>MPSHHPGVTLLSEPTLRTLRGRLLCPEQNNARFELVPDALIELDAHGLIQSVRAAPSDCRIPETHPGAVLLPGFIDTHIHFPQTRMLGSASGPLLQWLERSVFPEEARFAERAYAEQVAREFCDALIAQGTTCAAIFSSSHFDATDALFAELDRRGLRGLTGLTLMDRSAPAMLLQEPAAALEACSVLIDRWHGRDKNRLRFCVTPRFGLSCTPELLRGAARLAERHGLWIQTHLAENREELHATAAAFPASTDYLGVYEDHGLVGNHSLFAHCVWLSEGEWDRMARHDAVVAHCPDSNFFLNSGCMPLRQAIHRGIRVGLATDMGAGRTFSMRRVAASAYDAALILQAPVSPEALLWRATTGGAIALGLGAQVGRIAPGYEADLVALNVPAHVGPEGLFDALLFQHDAGPVRATYVRGQRLTPTHRSED</sequence>
<dbReference type="InterPro" id="IPR011059">
    <property type="entry name" value="Metal-dep_hydrolase_composite"/>
</dbReference>
<dbReference type="OrthoDB" id="9807210at2"/>
<proteinExistence type="inferred from homology"/>
<evidence type="ECO:0000256" key="1">
    <source>
        <dbReference type="ARBA" id="ARBA00004984"/>
    </source>
</evidence>
<comment type="cofactor">
    <cofactor evidence="8">
        <name>Zn(2+)</name>
        <dbReference type="ChEBI" id="CHEBI:29105"/>
    </cofactor>
    <text evidence="8">Binds 1 zinc ion per subunit.</text>
</comment>
<reference evidence="10" key="1">
    <citation type="submission" date="2013-05" db="EMBL/GenBank/DDBJ databases">
        <title>Genome assembly of Cystobacter fuscus DSM 2262.</title>
        <authorList>
            <person name="Sharma G."/>
            <person name="Khatri I."/>
            <person name="Kaur C."/>
            <person name="Mayilraj S."/>
            <person name="Subramanian S."/>
        </authorList>
    </citation>
    <scope>NUCLEOTIDE SEQUENCE [LARGE SCALE GENOMIC DNA]</scope>
    <source>
        <strain evidence="10">DSM 2262</strain>
    </source>
</reference>
<dbReference type="eggNOG" id="COG0402">
    <property type="taxonomic scope" value="Bacteria"/>
</dbReference>
<dbReference type="NCBIfam" id="TIGR02967">
    <property type="entry name" value="guan_deamin"/>
    <property type="match status" value="1"/>
</dbReference>
<dbReference type="EC" id="3.5.4.3" evidence="3 7"/>
<accession>S9NU75</accession>
<comment type="pathway">
    <text evidence="1 8">Purine metabolism; guanine degradation; xanthine from guanine: step 1/1.</text>
</comment>
<dbReference type="Gene3D" id="2.30.40.10">
    <property type="entry name" value="Urease, subunit C, domain 1"/>
    <property type="match status" value="1"/>
</dbReference>
<dbReference type="PANTHER" id="PTHR11271">
    <property type="entry name" value="GUANINE DEAMINASE"/>
    <property type="match status" value="1"/>
</dbReference>
<evidence type="ECO:0000256" key="4">
    <source>
        <dbReference type="ARBA" id="ARBA00022723"/>
    </source>
</evidence>
<dbReference type="InterPro" id="IPR014311">
    <property type="entry name" value="Guanine_deaminase"/>
</dbReference>
<dbReference type="Gene3D" id="3.20.20.140">
    <property type="entry name" value="Metal-dependent hydrolases"/>
    <property type="match status" value="1"/>
</dbReference>
<evidence type="ECO:0000313" key="11">
    <source>
        <dbReference type="Proteomes" id="UP000011682"/>
    </source>
</evidence>
<comment type="caution">
    <text evidence="10">The sequence shown here is derived from an EMBL/GenBank/DDBJ whole genome shotgun (WGS) entry which is preliminary data.</text>
</comment>
<comment type="similarity">
    <text evidence="2 8">Belongs to the metallo-dependent hydrolases superfamily. ATZ/TRZ family.</text>
</comment>
<dbReference type="AlphaFoldDB" id="S9NU75"/>
<evidence type="ECO:0000256" key="8">
    <source>
        <dbReference type="RuleBase" id="RU366009"/>
    </source>
</evidence>
<dbReference type="SUPFAM" id="SSF51338">
    <property type="entry name" value="Composite domain of metallo-dependent hydrolases"/>
    <property type="match status" value="1"/>
</dbReference>
<dbReference type="GO" id="GO:0005829">
    <property type="term" value="C:cytosol"/>
    <property type="evidence" value="ECO:0007669"/>
    <property type="project" value="TreeGrafter"/>
</dbReference>
<evidence type="ECO:0000259" key="9">
    <source>
        <dbReference type="Pfam" id="PF01979"/>
    </source>
</evidence>
<keyword evidence="5 8" id="KW-0378">Hydrolase</keyword>
<dbReference type="NCBIfam" id="NF006679">
    <property type="entry name" value="PRK09228.1"/>
    <property type="match status" value="1"/>
</dbReference>
<dbReference type="SUPFAM" id="SSF51556">
    <property type="entry name" value="Metallo-dependent hydrolases"/>
    <property type="match status" value="1"/>
</dbReference>
<evidence type="ECO:0000256" key="7">
    <source>
        <dbReference type="NCBIfam" id="TIGR02967"/>
    </source>
</evidence>
<evidence type="ECO:0000256" key="3">
    <source>
        <dbReference type="ARBA" id="ARBA00012781"/>
    </source>
</evidence>
<evidence type="ECO:0000256" key="5">
    <source>
        <dbReference type="ARBA" id="ARBA00022801"/>
    </source>
</evidence>
<keyword evidence="6 8" id="KW-0862">Zinc</keyword>
<organism evidence="10 11">
    <name type="scientific">Cystobacter fuscus (strain ATCC 25194 / DSM 2262 / NBRC 100088 / M29)</name>
    <dbReference type="NCBI Taxonomy" id="1242864"/>
    <lineage>
        <taxon>Bacteria</taxon>
        <taxon>Pseudomonadati</taxon>
        <taxon>Myxococcota</taxon>
        <taxon>Myxococcia</taxon>
        <taxon>Myxococcales</taxon>
        <taxon>Cystobacterineae</taxon>
        <taxon>Archangiaceae</taxon>
        <taxon>Cystobacter</taxon>
    </lineage>
</organism>
<dbReference type="InterPro" id="IPR006680">
    <property type="entry name" value="Amidohydro-rel"/>
</dbReference>
<dbReference type="UniPathway" id="UPA00603">
    <property type="reaction ID" value="UER00660"/>
</dbReference>
<keyword evidence="4 8" id="KW-0479">Metal-binding</keyword>
<dbReference type="Pfam" id="PF01979">
    <property type="entry name" value="Amidohydro_1"/>
    <property type="match status" value="1"/>
</dbReference>
<gene>
    <name evidence="10" type="ORF">D187_008286</name>
</gene>
<dbReference type="PANTHER" id="PTHR11271:SF6">
    <property type="entry name" value="GUANINE DEAMINASE"/>
    <property type="match status" value="1"/>
</dbReference>
<protein>
    <recommendedName>
        <fullName evidence="3 7">Guanine deaminase</fullName>
        <shortName evidence="8">Guanase</shortName>
        <ecNumber evidence="3 7">3.5.4.3</ecNumber>
    </recommendedName>
    <alternativeName>
        <fullName evidence="8">Guanine aminohydrolase</fullName>
    </alternativeName>
</protein>
<evidence type="ECO:0000256" key="6">
    <source>
        <dbReference type="ARBA" id="ARBA00022833"/>
    </source>
</evidence>
<dbReference type="InterPro" id="IPR032466">
    <property type="entry name" value="Metal_Hydrolase"/>
</dbReference>
<dbReference type="GO" id="GO:0006147">
    <property type="term" value="P:guanine catabolic process"/>
    <property type="evidence" value="ECO:0007669"/>
    <property type="project" value="UniProtKB-UniRule"/>
</dbReference>
<name>S9NU75_CYSF2</name>
<feature type="domain" description="Amidohydrolase-related" evidence="9">
    <location>
        <begin position="69"/>
        <end position="420"/>
    </location>
</feature>
<dbReference type="Proteomes" id="UP000011682">
    <property type="component" value="Unassembled WGS sequence"/>
</dbReference>
<comment type="catalytic activity">
    <reaction evidence="8">
        <text>guanine + H2O + H(+) = xanthine + NH4(+)</text>
        <dbReference type="Rhea" id="RHEA:14665"/>
        <dbReference type="ChEBI" id="CHEBI:15377"/>
        <dbReference type="ChEBI" id="CHEBI:15378"/>
        <dbReference type="ChEBI" id="CHEBI:16235"/>
        <dbReference type="ChEBI" id="CHEBI:17712"/>
        <dbReference type="ChEBI" id="CHEBI:28938"/>
        <dbReference type="EC" id="3.5.4.3"/>
    </reaction>
</comment>
<evidence type="ECO:0000313" key="10">
    <source>
        <dbReference type="EMBL" id="EPX55725.1"/>
    </source>
</evidence>
<evidence type="ECO:0000256" key="2">
    <source>
        <dbReference type="ARBA" id="ARBA00006745"/>
    </source>
</evidence>
<dbReference type="InterPro" id="IPR051607">
    <property type="entry name" value="Metallo-dep_hydrolases"/>
</dbReference>
<dbReference type="GO" id="GO:0008892">
    <property type="term" value="F:guanine deaminase activity"/>
    <property type="evidence" value="ECO:0007669"/>
    <property type="project" value="UniProtKB-UniRule"/>
</dbReference>
<comment type="function">
    <text evidence="8">Catalyzes the hydrolytic deamination of guanine, producing xanthine and ammonia.</text>
</comment>
<keyword evidence="11" id="KW-1185">Reference proteome</keyword>